<reference evidence="1 2" key="1">
    <citation type="journal article" date="2007" name="Genome Res.">
        <title>Genome characteristics of facultatively symbiotic Frankia sp. strains reflect host range and host plant biogeography.</title>
        <authorList>
            <person name="Normand P."/>
            <person name="Lapierre P."/>
            <person name="Tisa L.S."/>
            <person name="Gogarten J.P."/>
            <person name="Alloisio N."/>
            <person name="Bagnarol E."/>
            <person name="Bassi C.A."/>
            <person name="Berry A.M."/>
            <person name="Bickhart D.M."/>
            <person name="Choisne N."/>
            <person name="Couloux A."/>
            <person name="Cournoyer B."/>
            <person name="Cruveiller S."/>
            <person name="Daubin V."/>
            <person name="Demange N."/>
            <person name="Francino M.P."/>
            <person name="Goltsman E."/>
            <person name="Huang Y."/>
            <person name="Kopp O.R."/>
            <person name="Labarre L."/>
            <person name="Lapidus A."/>
            <person name="Lavire C."/>
            <person name="Marechal J."/>
            <person name="Martinez M."/>
            <person name="Mastronunzio J.E."/>
            <person name="Mullin B.C."/>
            <person name="Niemann J."/>
            <person name="Pujic P."/>
            <person name="Rawnsley T."/>
            <person name="Rouy Z."/>
            <person name="Schenowitz C."/>
            <person name="Sellstedt A."/>
            <person name="Tavares F."/>
            <person name="Tomkins J.P."/>
            <person name="Vallenet D."/>
            <person name="Valverde C."/>
            <person name="Wall L.G."/>
            <person name="Wang Y."/>
            <person name="Medigue C."/>
            <person name="Benson D.R."/>
        </authorList>
    </citation>
    <scope>NUCLEOTIDE SEQUENCE [LARGE SCALE GENOMIC DNA]</scope>
    <source>
        <strain evidence="2">DSM 45986 / CECT 9034 / ACN14a</strain>
    </source>
</reference>
<evidence type="ECO:0000313" key="1">
    <source>
        <dbReference type="EMBL" id="CAJ58915.1"/>
    </source>
</evidence>
<dbReference type="eggNOG" id="ENOG5033ZCX">
    <property type="taxonomic scope" value="Bacteria"/>
</dbReference>
<dbReference type="EMBL" id="CT573213">
    <property type="protein sequence ID" value="CAJ58915.1"/>
    <property type="molecule type" value="Genomic_DNA"/>
</dbReference>
<name>Q0RU29_FRAAA</name>
<dbReference type="HOGENOM" id="CLU_1537839_0_0_11"/>
<protein>
    <recommendedName>
        <fullName evidence="3">Pyridoxamine 5'-phosphate oxidase putative domain-containing protein</fullName>
    </recommendedName>
</protein>
<dbReference type="KEGG" id="fal:FRAAL0237"/>
<organism evidence="1 2">
    <name type="scientific">Frankia alni (strain DSM 45986 / CECT 9034 / ACN14a)</name>
    <dbReference type="NCBI Taxonomy" id="326424"/>
    <lineage>
        <taxon>Bacteria</taxon>
        <taxon>Bacillati</taxon>
        <taxon>Actinomycetota</taxon>
        <taxon>Actinomycetes</taxon>
        <taxon>Frankiales</taxon>
        <taxon>Frankiaceae</taxon>
        <taxon>Frankia</taxon>
    </lineage>
</organism>
<accession>Q0RU29</accession>
<proteinExistence type="predicted"/>
<sequence>MYEPGSTPTSERAADMTLSAEDTAFIEKNPTAAMITLAADGPTKAARVIVAILGGRLWSAGTVDRARTRRLLRDPRSTLFVFEQGHGYRSLETTVTILDGPAGTDANVRLFRKIRGRPAGPIEFFGTEYDEEAFRSAMIADGRIVYEFNVLRSSGVDHVLTEAPTLDARSQHRS</sequence>
<keyword evidence="2" id="KW-1185">Reference proteome</keyword>
<dbReference type="AlphaFoldDB" id="Q0RU29"/>
<dbReference type="SUPFAM" id="SSF50475">
    <property type="entry name" value="FMN-binding split barrel"/>
    <property type="match status" value="1"/>
</dbReference>
<dbReference type="Gene3D" id="2.30.110.10">
    <property type="entry name" value="Electron Transport, Fmn-binding Protein, Chain A"/>
    <property type="match status" value="1"/>
</dbReference>
<dbReference type="InterPro" id="IPR012349">
    <property type="entry name" value="Split_barrel_FMN-bd"/>
</dbReference>
<gene>
    <name evidence="1" type="ordered locus">FRAAL0237</name>
</gene>
<dbReference type="STRING" id="326424.FRAAL0237"/>
<evidence type="ECO:0008006" key="3">
    <source>
        <dbReference type="Google" id="ProtNLM"/>
    </source>
</evidence>
<evidence type="ECO:0000313" key="2">
    <source>
        <dbReference type="Proteomes" id="UP000000657"/>
    </source>
</evidence>
<dbReference type="Proteomes" id="UP000000657">
    <property type="component" value="Chromosome"/>
</dbReference>